<evidence type="ECO:0000256" key="1">
    <source>
        <dbReference type="SAM" id="MobiDB-lite"/>
    </source>
</evidence>
<dbReference type="Proteomes" id="UP000694890">
    <property type="component" value="Unplaced"/>
</dbReference>
<feature type="compositionally biased region" description="Basic and acidic residues" evidence="1">
    <location>
        <begin position="119"/>
        <end position="129"/>
    </location>
</feature>
<dbReference type="PANTHER" id="PTHR34488">
    <property type="entry name" value="SI:CH211-245H14.1-RELATED"/>
    <property type="match status" value="1"/>
</dbReference>
<feature type="compositionally biased region" description="Polar residues" evidence="1">
    <location>
        <begin position="237"/>
        <end position="251"/>
    </location>
</feature>
<dbReference type="AlphaFoldDB" id="A0AAJ7V8A0"/>
<feature type="compositionally biased region" description="Polar residues" evidence="1">
    <location>
        <begin position="572"/>
        <end position="591"/>
    </location>
</feature>
<feature type="region of interest" description="Disordered" evidence="1">
    <location>
        <begin position="207"/>
        <end position="367"/>
    </location>
</feature>
<reference evidence="3" key="1">
    <citation type="submission" date="2025-08" db="UniProtKB">
        <authorList>
            <consortium name="RefSeq"/>
        </authorList>
    </citation>
    <scope>IDENTIFICATION</scope>
    <source>
        <tissue evidence="3">Brain</tissue>
    </source>
</reference>
<gene>
    <name evidence="3" type="primary">LOC108888572</name>
</gene>
<feature type="compositionally biased region" description="Basic and acidic residues" evidence="1">
    <location>
        <begin position="332"/>
        <end position="342"/>
    </location>
</feature>
<feature type="compositionally biased region" description="Basic and acidic residues" evidence="1">
    <location>
        <begin position="593"/>
        <end position="603"/>
    </location>
</feature>
<dbReference type="KEGG" id="lcf:108888572"/>
<feature type="compositionally biased region" description="Low complexity" evidence="1">
    <location>
        <begin position="50"/>
        <end position="61"/>
    </location>
</feature>
<feature type="compositionally biased region" description="Polar residues" evidence="1">
    <location>
        <begin position="311"/>
        <end position="330"/>
    </location>
</feature>
<feature type="compositionally biased region" description="Polar residues" evidence="1">
    <location>
        <begin position="1"/>
        <end position="12"/>
    </location>
</feature>
<feature type="compositionally biased region" description="Low complexity" evidence="1">
    <location>
        <begin position="263"/>
        <end position="274"/>
    </location>
</feature>
<name>A0AAJ7V8A0_LATCA</name>
<dbReference type="GeneID" id="108888572"/>
<accession>A0AAJ7V8A0</accession>
<feature type="compositionally biased region" description="Polar residues" evidence="1">
    <location>
        <begin position="24"/>
        <end position="38"/>
    </location>
</feature>
<feature type="compositionally biased region" description="Polar residues" evidence="1">
    <location>
        <begin position="450"/>
        <end position="464"/>
    </location>
</feature>
<feature type="compositionally biased region" description="Polar residues" evidence="1">
    <location>
        <begin position="98"/>
        <end position="117"/>
    </location>
</feature>
<evidence type="ECO:0000313" key="3">
    <source>
        <dbReference type="RefSeq" id="XP_018540149.1"/>
    </source>
</evidence>
<protein>
    <submittedName>
        <fullName evidence="3">Uncharacterized protein LOC108888572 isoform X1</fullName>
    </submittedName>
</protein>
<feature type="compositionally biased region" description="Polar residues" evidence="1">
    <location>
        <begin position="131"/>
        <end position="142"/>
    </location>
</feature>
<evidence type="ECO:0000313" key="2">
    <source>
        <dbReference type="Proteomes" id="UP000694890"/>
    </source>
</evidence>
<feature type="compositionally biased region" description="Polar residues" evidence="1">
    <location>
        <begin position="344"/>
        <end position="355"/>
    </location>
</feature>
<organism evidence="2 3">
    <name type="scientific">Lates calcarifer</name>
    <name type="common">Barramundi</name>
    <name type="synonym">Holocentrus calcarifer</name>
    <dbReference type="NCBI Taxonomy" id="8187"/>
    <lineage>
        <taxon>Eukaryota</taxon>
        <taxon>Metazoa</taxon>
        <taxon>Chordata</taxon>
        <taxon>Craniata</taxon>
        <taxon>Vertebrata</taxon>
        <taxon>Euteleostomi</taxon>
        <taxon>Actinopterygii</taxon>
        <taxon>Neopterygii</taxon>
        <taxon>Teleostei</taxon>
        <taxon>Neoteleostei</taxon>
        <taxon>Acanthomorphata</taxon>
        <taxon>Carangaria</taxon>
        <taxon>Carangaria incertae sedis</taxon>
        <taxon>Centropomidae</taxon>
        <taxon>Lates</taxon>
    </lineage>
</organism>
<dbReference type="PANTHER" id="PTHR34488:SF1">
    <property type="entry name" value="SI:CH211-245H14.1-RELATED"/>
    <property type="match status" value="1"/>
</dbReference>
<feature type="region of interest" description="Disordered" evidence="1">
    <location>
        <begin position="420"/>
        <end position="625"/>
    </location>
</feature>
<proteinExistence type="predicted"/>
<feature type="region of interest" description="Disordered" evidence="1">
    <location>
        <begin position="1"/>
        <end position="155"/>
    </location>
</feature>
<sequence length="857" mass="94157">MDDPENSSSDVSTGDKKHLDPLTEPQTTEDTQQSSSADGTDPQAADSETQRSSQGDSQDSGQKTKGILKSLFSWLLPKSSRHVNRSDDAQEAADSETQRSSQGDSQNSGQKSSQFSNSDEEKPSQEDLKVSQLSPSPPQSDTTEAKIPANMKPEELTARLQELQGLIPEDCMKAAERLVKDYDTKIPGDSEHLSQFFTCLKDFMESNQKSDKGMDDPENSSSDVSTGDKKHLDPLTEPQTTEDTQQSSSADGTDPQAADSETQRSSQGDSQDSGQKTKGILKSLFSWLLPKSSRHVNRSDDAQEAADSETQRSSQGDSQNSGQKSSQFSNSDEEKPSQEDLKVSQLSPSPPQSDTTEAKIPANMKPEELTARLQELQGLIPEDCMKAAERLVKDYDTKIPGDSEHLSQFFTCLKDFMESNQKSDKGMDDPENSSSDVSTGDKKHLDPLTEPQTTEDTQQSSSADGTDPQAADSETQRSSQGDSQDSGQKTKGILKSLFSWLLPKSSRHVNRSDDAQEAADSETQRSSQGDSQDSGQKTKGILKSLFSWLLPKSSRHVNRSDDAQEAADSETQRSSQGDSQNSGQKSSQFSNSDEEKPSQEDLKVSQLSPSPPQSDTTEAKIPANMKPEELTARLQELQGLIPEDCMKAAERLVKDYDTKIPGDSEHLSQFFTCLKDFMESNQKSDKGKKHKRTHLEKSGKPNQQVKNRALWYPVTVKVFCEVTGQTFGAHETILQQVKKKGLTSTQVKITTDLQKCDVIIVFCPIVSRAGSDVKAATRNISGSKPIILVLMHHTRKPDHSTGGKMWSETFPGIVLEVNVLYHETESGLLTCSENDKAIKKNTKRAEETPGVETLTFR</sequence>
<feature type="compositionally biased region" description="Polar residues" evidence="1">
    <location>
        <begin position="605"/>
        <end position="616"/>
    </location>
</feature>
<feature type="region of interest" description="Disordered" evidence="1">
    <location>
        <begin position="682"/>
        <end position="702"/>
    </location>
</feature>
<dbReference type="RefSeq" id="XP_018540149.1">
    <property type="nucleotide sequence ID" value="XM_018684633.2"/>
</dbReference>
<feature type="compositionally biased region" description="Low complexity" evidence="1">
    <location>
        <begin position="476"/>
        <end position="487"/>
    </location>
</feature>
<feature type="compositionally biased region" description="Low complexity" evidence="1">
    <location>
        <begin position="524"/>
        <end position="535"/>
    </location>
</feature>